<keyword evidence="2" id="KW-0812">Transmembrane</keyword>
<accession>I5BTL0</accession>
<dbReference type="Proteomes" id="UP000004622">
    <property type="component" value="Unassembled WGS sequence"/>
</dbReference>
<gene>
    <name evidence="3" type="ORF">A33O_17844</name>
</gene>
<evidence type="ECO:0000256" key="1">
    <source>
        <dbReference type="SAM" id="MobiDB-lite"/>
    </source>
</evidence>
<feature type="region of interest" description="Disordered" evidence="1">
    <location>
        <begin position="83"/>
        <end position="105"/>
    </location>
</feature>
<keyword evidence="2" id="KW-0472">Membrane</keyword>
<proteinExistence type="predicted"/>
<evidence type="ECO:0000313" key="3">
    <source>
        <dbReference type="EMBL" id="EIM72912.1"/>
    </source>
</evidence>
<feature type="transmembrane region" description="Helical" evidence="2">
    <location>
        <begin position="21"/>
        <end position="44"/>
    </location>
</feature>
<sequence>MELIGRLVLDYPRAMYWSGQALLMVAMSMVLYFLGAGEGVMSALNGAGESGASASFLNSMSGALVLALIITAFWRAASLLPSVSRSSSAGSRSSPCFSPSFTPST</sequence>
<feature type="transmembrane region" description="Helical" evidence="2">
    <location>
        <begin position="56"/>
        <end position="77"/>
    </location>
</feature>
<dbReference type="EMBL" id="AJXZ01000046">
    <property type="protein sequence ID" value="EIM72912.1"/>
    <property type="molecule type" value="Genomic_DNA"/>
</dbReference>
<organism evidence="3 4">
    <name type="scientific">Nitratireductor aquibiodomus RA22</name>
    <dbReference type="NCBI Taxonomy" id="1189611"/>
    <lineage>
        <taxon>Bacteria</taxon>
        <taxon>Pseudomonadati</taxon>
        <taxon>Pseudomonadota</taxon>
        <taxon>Alphaproteobacteria</taxon>
        <taxon>Hyphomicrobiales</taxon>
        <taxon>Phyllobacteriaceae</taxon>
        <taxon>Nitratireductor</taxon>
    </lineage>
</organism>
<reference evidence="3 4" key="1">
    <citation type="journal article" date="2012" name="J. Bacteriol.">
        <title>Genome Sequence of Nitratireductor aquibiodomus Strain RA22.</title>
        <authorList>
            <person name="Singh A."/>
            <person name="Jangir P.K."/>
            <person name="Kumari C."/>
            <person name="Sharma R."/>
        </authorList>
    </citation>
    <scope>NUCLEOTIDE SEQUENCE [LARGE SCALE GENOMIC DNA]</scope>
    <source>
        <strain evidence="3 4">RA22</strain>
    </source>
</reference>
<protein>
    <submittedName>
        <fullName evidence="3">Uncharacterized protein</fullName>
    </submittedName>
</protein>
<evidence type="ECO:0000313" key="4">
    <source>
        <dbReference type="Proteomes" id="UP000004622"/>
    </source>
</evidence>
<comment type="caution">
    <text evidence="3">The sequence shown here is derived from an EMBL/GenBank/DDBJ whole genome shotgun (WGS) entry which is preliminary data.</text>
</comment>
<evidence type="ECO:0000256" key="2">
    <source>
        <dbReference type="SAM" id="Phobius"/>
    </source>
</evidence>
<name>I5BTL0_9HYPH</name>
<dbReference type="PATRIC" id="fig|1189611.3.peg.3606"/>
<dbReference type="AlphaFoldDB" id="I5BTL0"/>
<keyword evidence="2" id="KW-1133">Transmembrane helix</keyword>